<dbReference type="AlphaFoldDB" id="A0AAW0B4I7"/>
<evidence type="ECO:0000256" key="2">
    <source>
        <dbReference type="SAM" id="MobiDB-lite"/>
    </source>
</evidence>
<feature type="compositionally biased region" description="Basic residues" evidence="2">
    <location>
        <begin position="1"/>
        <end position="31"/>
    </location>
</feature>
<evidence type="ECO:0000313" key="3">
    <source>
        <dbReference type="EMBL" id="KAK7020273.1"/>
    </source>
</evidence>
<feature type="compositionally biased region" description="Polar residues" evidence="2">
    <location>
        <begin position="60"/>
        <end position="77"/>
    </location>
</feature>
<comment type="caution">
    <text evidence="3">The sequence shown here is derived from an EMBL/GenBank/DDBJ whole genome shotgun (WGS) entry which is preliminary data.</text>
</comment>
<dbReference type="Proteomes" id="UP001383192">
    <property type="component" value="Unassembled WGS sequence"/>
</dbReference>
<dbReference type="EMBL" id="JAYKXP010000188">
    <property type="protein sequence ID" value="KAK7020273.1"/>
    <property type="molecule type" value="Genomic_DNA"/>
</dbReference>
<organism evidence="3 4">
    <name type="scientific">Paramarasmius palmivorus</name>
    <dbReference type="NCBI Taxonomy" id="297713"/>
    <lineage>
        <taxon>Eukaryota</taxon>
        <taxon>Fungi</taxon>
        <taxon>Dikarya</taxon>
        <taxon>Basidiomycota</taxon>
        <taxon>Agaricomycotina</taxon>
        <taxon>Agaricomycetes</taxon>
        <taxon>Agaricomycetidae</taxon>
        <taxon>Agaricales</taxon>
        <taxon>Marasmiineae</taxon>
        <taxon>Marasmiaceae</taxon>
        <taxon>Paramarasmius</taxon>
    </lineage>
</organism>
<feature type="region of interest" description="Disordered" evidence="2">
    <location>
        <begin position="1"/>
        <end position="85"/>
    </location>
</feature>
<reference evidence="3 4" key="1">
    <citation type="submission" date="2024-01" db="EMBL/GenBank/DDBJ databases">
        <title>A draft genome for a cacao thread blight-causing isolate of Paramarasmius palmivorus.</title>
        <authorList>
            <person name="Baruah I.K."/>
            <person name="Bukari Y."/>
            <person name="Amoako-Attah I."/>
            <person name="Meinhardt L.W."/>
            <person name="Bailey B.A."/>
            <person name="Cohen S.P."/>
        </authorList>
    </citation>
    <scope>NUCLEOTIDE SEQUENCE [LARGE SCALE GENOMIC DNA]</scope>
    <source>
        <strain evidence="3 4">GH-12</strain>
    </source>
</reference>
<feature type="compositionally biased region" description="Low complexity" evidence="2">
    <location>
        <begin position="122"/>
        <end position="134"/>
    </location>
</feature>
<keyword evidence="1" id="KW-0175">Coiled coil</keyword>
<sequence>MVSSPTHRRSPRKSHPSPRKLHAQQSKKQRGPRLCQRCGGKTLQKDCPLHSASARKQRQKTQLQKESTLNLQPQLEPTHSGDVPESVSHANLVAVPVLDNTGPDSQEPFTAPASTNQEDIHPGSQAPPSSQPASHNGPATTSTFVLDPLLENAIATPPRAATLDSASLSSVTSNNSSTAEFFRVGFPSTATTSPLAQVIESRGSSPFTPRHPRRLFTMDGHSISVPRGMTPAETLATPSSNSATPSSSAGSLPPQRIWASRSNAVYGFVHGVFKGSETWKIPRARPRKQPLVKGSVQKRFDEKLAGIVNRCEELCDETGAYLMITSQLPSARHGFVNYVSKSFRDEAPQSLDQLYDFTEDIYASVVAARRRDVASAEYQAAKARREAEEARTAAANAQADLDALSEKQQQQQQVLEGVRRALQEAGHANFLSMLDGLVPNTSFPTSNIP</sequence>
<feature type="region of interest" description="Disordered" evidence="2">
    <location>
        <begin position="97"/>
        <end position="142"/>
    </location>
</feature>
<feature type="compositionally biased region" description="Low complexity" evidence="2">
    <location>
        <begin position="234"/>
        <end position="253"/>
    </location>
</feature>
<evidence type="ECO:0000256" key="1">
    <source>
        <dbReference type="SAM" id="Coils"/>
    </source>
</evidence>
<evidence type="ECO:0000313" key="4">
    <source>
        <dbReference type="Proteomes" id="UP001383192"/>
    </source>
</evidence>
<feature type="region of interest" description="Disordered" evidence="2">
    <location>
        <begin position="231"/>
        <end position="253"/>
    </location>
</feature>
<feature type="compositionally biased region" description="Polar residues" evidence="2">
    <location>
        <begin position="102"/>
        <end position="117"/>
    </location>
</feature>
<proteinExistence type="predicted"/>
<name>A0AAW0B4I7_9AGAR</name>
<keyword evidence="4" id="KW-1185">Reference proteome</keyword>
<accession>A0AAW0B4I7</accession>
<protein>
    <submittedName>
        <fullName evidence="3">Uncharacterized protein</fullName>
    </submittedName>
</protein>
<feature type="coiled-coil region" evidence="1">
    <location>
        <begin position="371"/>
        <end position="421"/>
    </location>
</feature>
<gene>
    <name evidence="3" type="ORF">VNI00_017765</name>
</gene>